<keyword evidence="1" id="KW-1133">Transmembrane helix</keyword>
<organism evidence="2 4">
    <name type="scientific">Aliarcobacter thereius</name>
    <dbReference type="NCBI Taxonomy" id="544718"/>
    <lineage>
        <taxon>Bacteria</taxon>
        <taxon>Pseudomonadati</taxon>
        <taxon>Campylobacterota</taxon>
        <taxon>Epsilonproteobacteria</taxon>
        <taxon>Campylobacterales</taxon>
        <taxon>Arcobacteraceae</taxon>
        <taxon>Aliarcobacter</taxon>
    </lineage>
</organism>
<reference evidence="4" key="1">
    <citation type="submission" date="2015-05" db="EMBL/GenBank/DDBJ databases">
        <authorList>
            <person name="Rovetto F."/>
            <person name="Cocolin L."/>
            <person name="Illeghems K."/>
            <person name="Van Nieuwerburgh F."/>
            <person name="Houf K."/>
        </authorList>
    </citation>
    <scope>NUCLEOTIDE SEQUENCE [LARGE SCALE GENOMIC DNA]</scope>
    <source>
        <strain evidence="4">DU22</strain>
    </source>
</reference>
<dbReference type="PATRIC" id="fig|544718.51.peg.1623"/>
<evidence type="ECO:0000313" key="4">
    <source>
        <dbReference type="Proteomes" id="UP000093281"/>
    </source>
</evidence>
<dbReference type="Proteomes" id="UP000093281">
    <property type="component" value="Unassembled WGS sequence"/>
</dbReference>
<keyword evidence="1" id="KW-0472">Membrane</keyword>
<accession>A0A1C0B5T0</accession>
<feature type="transmembrane region" description="Helical" evidence="1">
    <location>
        <begin position="159"/>
        <end position="180"/>
    </location>
</feature>
<protein>
    <recommendedName>
        <fullName evidence="6">Type II secretion system protein GspF domain-containing protein</fullName>
    </recommendedName>
</protein>
<evidence type="ECO:0000313" key="3">
    <source>
        <dbReference type="EMBL" id="TLS70972.1"/>
    </source>
</evidence>
<evidence type="ECO:0000313" key="2">
    <source>
        <dbReference type="EMBL" id="OCL98411.1"/>
    </source>
</evidence>
<keyword evidence="1" id="KW-0812">Transmembrane</keyword>
<comment type="caution">
    <text evidence="2">The sequence shown here is derived from an EMBL/GenBank/DDBJ whole genome shotgun (WGS) entry which is preliminary data.</text>
</comment>
<evidence type="ECO:0008006" key="6">
    <source>
        <dbReference type="Google" id="ProtNLM"/>
    </source>
</evidence>
<evidence type="ECO:0000313" key="5">
    <source>
        <dbReference type="Proteomes" id="UP000308001"/>
    </source>
</evidence>
<dbReference type="OrthoDB" id="5341794at2"/>
<reference evidence="2" key="2">
    <citation type="submission" date="2015-05" db="EMBL/GenBank/DDBJ databases">
        <authorList>
            <person name="Wang D.B."/>
            <person name="Wang M."/>
        </authorList>
    </citation>
    <scope>NUCLEOTIDE SEQUENCE [LARGE SCALE GENOMIC DNA]</scope>
    <source>
        <strain evidence="2">DU22</strain>
    </source>
</reference>
<evidence type="ECO:0000256" key="1">
    <source>
        <dbReference type="SAM" id="Phobius"/>
    </source>
</evidence>
<feature type="transmembrane region" description="Helical" evidence="1">
    <location>
        <begin position="110"/>
        <end position="128"/>
    </location>
</feature>
<feature type="transmembrane region" description="Helical" evidence="1">
    <location>
        <begin position="306"/>
        <end position="328"/>
    </location>
</feature>
<proteinExistence type="predicted"/>
<dbReference type="STRING" id="544718.AAX25_01494"/>
<dbReference type="Proteomes" id="UP000308001">
    <property type="component" value="Unassembled WGS sequence"/>
</dbReference>
<gene>
    <name evidence="2" type="ORF">AAX29_01650</name>
    <name evidence="3" type="ORF">FE246_08375</name>
</gene>
<name>A0A1C0B5T0_9BACT</name>
<dbReference type="AlphaFoldDB" id="A0A1C0B5T0"/>
<reference evidence="3 5" key="3">
    <citation type="submission" date="2019-05" db="EMBL/GenBank/DDBJ databases">
        <title>Arcobacter cibarius and Arcobacter thereius providing challenges in identification an antibiotic susceptibility and Quinolone resistance.</title>
        <authorList>
            <person name="Busch A."/>
            <person name="Hanel I."/>
            <person name="Hotzel H."/>
            <person name="Tomaso H."/>
        </authorList>
    </citation>
    <scope>NUCLEOTIDE SEQUENCE [LARGE SCALE GENOMIC DNA]</scope>
    <source>
        <strain evidence="3 5">17CS1191_2</strain>
    </source>
</reference>
<sequence>MTLFKDPYEMFLLDYLVTKLETGSNTRRALVLYSDQITKKTRFKKRLLAAIKDLESGKQRLEEVLFKHKFLNTFQYSIIANSTSTVEGLKLVLSFTKGNPNLIARMINPIFIPLSIIIGSFYSLILYMEYLDKDIIYLKKLNPDVEQFLGIPSYFTYSFAYSGLAISIFITIFIFVFYMYSEKYKPSWIYKIFKTQAYSDGRYMFRILNGMLSAGISFHKTSAILANEYFKLGLRPFFKSLSIMIEKNKKLYVMFEKYNFPPLITAEIKLAELSKSNFPELTKALYLTCDTMFEKNIDYVVLQWKFLFWLLAMLVTVVIGSDIINLVISTFTFKTLYQ</sequence>
<dbReference type="EMBL" id="LCUJ01000006">
    <property type="protein sequence ID" value="OCL98411.1"/>
    <property type="molecule type" value="Genomic_DNA"/>
</dbReference>
<dbReference type="EMBL" id="VBUF01000005">
    <property type="protein sequence ID" value="TLS70972.1"/>
    <property type="molecule type" value="Genomic_DNA"/>
</dbReference>
<dbReference type="RefSeq" id="WP_066186907.1">
    <property type="nucleotide sequence ID" value="NZ_LCUJ01000006.1"/>
</dbReference>